<dbReference type="Pfam" id="PF13946">
    <property type="entry name" value="DUF4214"/>
    <property type="match status" value="2"/>
</dbReference>
<dbReference type="PATRIC" id="fig|1515334.3.peg.2234"/>
<evidence type="ECO:0000259" key="1">
    <source>
        <dbReference type="Pfam" id="PF07705"/>
    </source>
</evidence>
<sequence>MQSAAQPLPDLVLADGYVAVEGEVGPTGGMIFYGDFLHSGGTIANQGDVDAPPFTFGIYLSPDPEVTADDLLIGYWSYTGYQNVIDTSHFEHFTGPPIEIDYDALGLQPGTYYIALLADPENEIAESDETNNASTPREVTVHEDQRITDFYVDLSFLAGDQAGPLDFVVFGGNLGNRPMQAFELRVYASGEDRMSPDAAEVAVLPGEVGGAQIYPFTFSPDQFRSFTADLYLFGWIVPGPFEEIIDNNLTEGHYVQPNYHTEGTRMFGDADDEYLIGSASGNYMNGAGGDDLVTGMAGTDVLVGGAGADVLRGGLDRDYLIGDERGLYGIEISAQIYRLYLAVFGREPDANGHQEWLTRLASGAMTHEAIAEAFMVSREFRDTYGDTDDLDFVGLLYLNVFNRVPTEEDAQAWVERMEAGMSRTAVVRHFAESPEHVTRTEAAQAAFDETLDPTTWADDVYRLYRAVFDRDPDYGGFSGWVEKLSNGWDFGGTVAFFVGSAEFQATYGDTTDAEFVTLLYNNVLDRDPDPGGFATWVGLLEDGASRVAVVRHFMDSPEFVENTGPALRDFMLGYGADDRLIPEGGGGVLSGGLFSDTFVFHYEQGGQHWITDWESWDRIELVGFDYADTAEALNHVTQEGEDAVFYDNGVRIIFMDRDVDSLTEDMFTLL</sequence>
<protein>
    <submittedName>
        <fullName evidence="3">Glycerophosphoryl diester phosphodiesterase</fullName>
    </submittedName>
</protein>
<feature type="domain" description="CARDB" evidence="1">
    <location>
        <begin position="42"/>
        <end position="135"/>
    </location>
</feature>
<organism evidence="3 4">
    <name type="scientific">Mameliella alba</name>
    <dbReference type="NCBI Taxonomy" id="561184"/>
    <lineage>
        <taxon>Bacteria</taxon>
        <taxon>Pseudomonadati</taxon>
        <taxon>Pseudomonadota</taxon>
        <taxon>Alphaproteobacteria</taxon>
        <taxon>Rhodobacterales</taxon>
        <taxon>Roseobacteraceae</taxon>
        <taxon>Mameliella</taxon>
    </lineage>
</organism>
<evidence type="ECO:0000259" key="2">
    <source>
        <dbReference type="Pfam" id="PF13946"/>
    </source>
</evidence>
<dbReference type="AlphaFoldDB" id="A0A0B3RPW6"/>
<feature type="domain" description="DUF4214" evidence="2">
    <location>
        <begin position="371"/>
        <end position="438"/>
    </location>
</feature>
<evidence type="ECO:0000313" key="3">
    <source>
        <dbReference type="EMBL" id="KHQ53190.1"/>
    </source>
</evidence>
<dbReference type="InterPro" id="IPR011049">
    <property type="entry name" value="Serralysin-like_metalloprot_C"/>
</dbReference>
<dbReference type="InterPro" id="IPR038255">
    <property type="entry name" value="PBS_linker_sf"/>
</dbReference>
<dbReference type="SUPFAM" id="SSF51120">
    <property type="entry name" value="beta-Roll"/>
    <property type="match status" value="2"/>
</dbReference>
<dbReference type="PROSITE" id="PS00330">
    <property type="entry name" value="HEMOLYSIN_CALCIUM"/>
    <property type="match status" value="1"/>
</dbReference>
<dbReference type="Pfam" id="PF00353">
    <property type="entry name" value="HemolysinCabind"/>
    <property type="match status" value="1"/>
</dbReference>
<comment type="caution">
    <text evidence="3">The sequence shown here is derived from an EMBL/GenBank/DDBJ whole genome shotgun (WGS) entry which is preliminary data.</text>
</comment>
<keyword evidence="4" id="KW-1185">Reference proteome</keyword>
<gene>
    <name evidence="3" type="ORF">OA50_02217</name>
</gene>
<proteinExistence type="predicted"/>
<dbReference type="Pfam" id="PF07705">
    <property type="entry name" value="CARDB"/>
    <property type="match status" value="1"/>
</dbReference>
<accession>A0A0B3RPW6</accession>
<dbReference type="InterPro" id="IPR025282">
    <property type="entry name" value="DUF4214"/>
</dbReference>
<dbReference type="InterPro" id="IPR001343">
    <property type="entry name" value="Hemolysn_Ca-bd"/>
</dbReference>
<evidence type="ECO:0000313" key="4">
    <source>
        <dbReference type="Proteomes" id="UP000030960"/>
    </source>
</evidence>
<dbReference type="InterPro" id="IPR018511">
    <property type="entry name" value="Hemolysin-typ_Ca-bd_CS"/>
</dbReference>
<name>A0A0B3RPW6_9RHOB</name>
<dbReference type="InterPro" id="IPR013783">
    <property type="entry name" value="Ig-like_fold"/>
</dbReference>
<dbReference type="PRINTS" id="PR00313">
    <property type="entry name" value="CABNDNGRPT"/>
</dbReference>
<dbReference type="Gene3D" id="2.60.40.10">
    <property type="entry name" value="Immunoglobulins"/>
    <property type="match status" value="1"/>
</dbReference>
<dbReference type="Gene3D" id="1.10.3130.20">
    <property type="entry name" value="Phycobilisome linker domain"/>
    <property type="match status" value="2"/>
</dbReference>
<reference evidence="3 4" key="1">
    <citation type="submission" date="2014-10" db="EMBL/GenBank/DDBJ databases">
        <title>Genome sequence of Ponticoccus sp. strain UMTAT08 isolated from clonal culture of toxic dinoflagellate Alexandrium tamiyavanichii.</title>
        <authorList>
            <person name="Gan H.Y."/>
            <person name="Muhd D.-D."/>
            <person name="Mohd Noor M.E."/>
            <person name="Yeong Y.S."/>
            <person name="Usup G."/>
        </authorList>
    </citation>
    <scope>NUCLEOTIDE SEQUENCE [LARGE SCALE GENOMIC DNA]</scope>
    <source>
        <strain evidence="3 4">UMTAT08</strain>
    </source>
</reference>
<dbReference type="EMBL" id="JSUQ01000008">
    <property type="protein sequence ID" value="KHQ53190.1"/>
    <property type="molecule type" value="Genomic_DNA"/>
</dbReference>
<dbReference type="Gene3D" id="2.150.10.10">
    <property type="entry name" value="Serralysin-like metalloprotease, C-terminal"/>
    <property type="match status" value="2"/>
</dbReference>
<dbReference type="Proteomes" id="UP000030960">
    <property type="component" value="Unassembled WGS sequence"/>
</dbReference>
<dbReference type="GO" id="GO:0005509">
    <property type="term" value="F:calcium ion binding"/>
    <property type="evidence" value="ECO:0007669"/>
    <property type="project" value="InterPro"/>
</dbReference>
<dbReference type="InterPro" id="IPR011635">
    <property type="entry name" value="CARDB"/>
</dbReference>
<feature type="domain" description="DUF4214" evidence="2">
    <location>
        <begin position="497"/>
        <end position="562"/>
    </location>
</feature>
<dbReference type="STRING" id="561184.SAMN05216376_1143"/>